<dbReference type="Proteomes" id="UP000046122">
    <property type="component" value="Unassembled WGS sequence"/>
</dbReference>
<protein>
    <submittedName>
        <fullName evidence="2">Uncharacterized protein</fullName>
    </submittedName>
</protein>
<dbReference type="EMBL" id="CCNE01000012">
    <property type="protein sequence ID" value="CDX54650.1"/>
    <property type="molecule type" value="Genomic_DNA"/>
</dbReference>
<gene>
    <name evidence="2" type="ORF">MPL3365_20103</name>
</gene>
<name>A0A090G8H0_MESPL</name>
<dbReference type="AlphaFoldDB" id="A0A090G8H0"/>
<reference evidence="2 3" key="1">
    <citation type="submission" date="2014-08" db="EMBL/GenBank/DDBJ databases">
        <authorList>
            <person name="Moulin Lionel"/>
        </authorList>
    </citation>
    <scope>NUCLEOTIDE SEQUENCE [LARGE SCALE GENOMIC DNA]</scope>
</reference>
<evidence type="ECO:0000256" key="1">
    <source>
        <dbReference type="SAM" id="MobiDB-lite"/>
    </source>
</evidence>
<proteinExistence type="predicted"/>
<evidence type="ECO:0000313" key="2">
    <source>
        <dbReference type="EMBL" id="CDX54650.1"/>
    </source>
</evidence>
<evidence type="ECO:0000313" key="3">
    <source>
        <dbReference type="Proteomes" id="UP000046122"/>
    </source>
</evidence>
<organism evidence="2 3">
    <name type="scientific">Mesorhizobium plurifarium</name>
    <dbReference type="NCBI Taxonomy" id="69974"/>
    <lineage>
        <taxon>Bacteria</taxon>
        <taxon>Pseudomonadati</taxon>
        <taxon>Pseudomonadota</taxon>
        <taxon>Alphaproteobacteria</taxon>
        <taxon>Hyphomicrobiales</taxon>
        <taxon>Phyllobacteriaceae</taxon>
        <taxon>Mesorhizobium</taxon>
    </lineage>
</organism>
<accession>A0A090G8H0</accession>
<feature type="region of interest" description="Disordered" evidence="1">
    <location>
        <begin position="1"/>
        <end position="35"/>
    </location>
</feature>
<sequence>MLSALRGSGSQDRSRKATVTRFMRTGRPRGSSSAVHFPGDCVNSLLTYNEAAAHEGCRRQNHPDRAVAKALGRHTRGQERVRRPR</sequence>